<name>C7R803_KANKD</name>
<accession>C7R803</accession>
<dbReference type="eggNOG" id="COG1670">
    <property type="taxonomic scope" value="Bacteria"/>
</dbReference>
<keyword evidence="3" id="KW-1185">Reference proteome</keyword>
<organism evidence="2 3">
    <name type="scientific">Kangiella koreensis (strain DSM 16069 / JCM 12317 / KCTC 12182 / SW-125)</name>
    <dbReference type="NCBI Taxonomy" id="523791"/>
    <lineage>
        <taxon>Bacteria</taxon>
        <taxon>Pseudomonadati</taxon>
        <taxon>Pseudomonadota</taxon>
        <taxon>Gammaproteobacteria</taxon>
        <taxon>Kangiellales</taxon>
        <taxon>Kangiellaceae</taxon>
        <taxon>Kangiella</taxon>
    </lineage>
</organism>
<dbReference type="RefSeq" id="WP_012800300.1">
    <property type="nucleotide sequence ID" value="NC_013166.1"/>
</dbReference>
<gene>
    <name evidence="2" type="ordered locus">Kkor_0364</name>
</gene>
<dbReference type="KEGG" id="kko:Kkor_0364"/>
<proteinExistence type="predicted"/>
<dbReference type="Pfam" id="PF13302">
    <property type="entry name" value="Acetyltransf_3"/>
    <property type="match status" value="1"/>
</dbReference>
<evidence type="ECO:0000259" key="1">
    <source>
        <dbReference type="Pfam" id="PF13302"/>
    </source>
</evidence>
<protein>
    <submittedName>
        <fullName evidence="2">GCN5-related N-acetyltransferase</fullName>
    </submittedName>
</protein>
<reference evidence="2 3" key="1">
    <citation type="journal article" date="2009" name="Stand. Genomic Sci.">
        <title>Complete genome sequence of Kangiella koreensis type strain (SW-125).</title>
        <authorList>
            <person name="Han C."/>
            <person name="Sikorski J."/>
            <person name="Lapidus A."/>
            <person name="Nolan M."/>
            <person name="Glavina Del Rio T."/>
            <person name="Tice H."/>
            <person name="Cheng J.F."/>
            <person name="Lucas S."/>
            <person name="Chen F."/>
            <person name="Copeland A."/>
            <person name="Ivanova N."/>
            <person name="Mavromatis K."/>
            <person name="Ovchinnikova G."/>
            <person name="Pati A."/>
            <person name="Bruce D."/>
            <person name="Goodwin L."/>
            <person name="Pitluck S."/>
            <person name="Chen A."/>
            <person name="Palaniappan K."/>
            <person name="Land M."/>
            <person name="Hauser L."/>
            <person name="Chang Y.J."/>
            <person name="Jeffries C.D."/>
            <person name="Chain P."/>
            <person name="Saunders E."/>
            <person name="Brettin T."/>
            <person name="Goker M."/>
            <person name="Tindall B.J."/>
            <person name="Bristow J."/>
            <person name="Eisen J.A."/>
            <person name="Markowitz V."/>
            <person name="Hugenholtz P."/>
            <person name="Kyrpides N.C."/>
            <person name="Klenk H.P."/>
            <person name="Detter J.C."/>
        </authorList>
    </citation>
    <scope>NUCLEOTIDE SEQUENCE [LARGE SCALE GENOMIC DNA]</scope>
    <source>
        <strain evidence="3">DSM 16069 / KCTC 12182 / SW-125</strain>
    </source>
</reference>
<keyword evidence="2" id="KW-0808">Transferase</keyword>
<dbReference type="OrthoDB" id="6195901at2"/>
<dbReference type="InterPro" id="IPR000182">
    <property type="entry name" value="GNAT_dom"/>
</dbReference>
<dbReference type="SUPFAM" id="SSF55729">
    <property type="entry name" value="Acyl-CoA N-acyltransferases (Nat)"/>
    <property type="match status" value="1"/>
</dbReference>
<evidence type="ECO:0000313" key="3">
    <source>
        <dbReference type="Proteomes" id="UP000001231"/>
    </source>
</evidence>
<dbReference type="HOGENOM" id="CLU_1523190_0_0_6"/>
<sequence length="176" mass="20212">MFESLDKFESSGFKFRFLDKKDKSFFVSLYTCPEVMRYICQPFSKIEAELLFENKISEQVKYERNRYVWLVGDSVEPLGLVGLTKVDSLWDIGAILSLTCLGKGNGTRVMSALLAKVFEQYSLQRVVGTIPTVNIPCQKSVQKLGFEFSGKIKGGDNQIWYLERDNFKKGESRKFK</sequence>
<dbReference type="Proteomes" id="UP000001231">
    <property type="component" value="Chromosome"/>
</dbReference>
<dbReference type="Gene3D" id="3.40.630.30">
    <property type="match status" value="1"/>
</dbReference>
<feature type="domain" description="N-acetyltransferase" evidence="1">
    <location>
        <begin position="15"/>
        <end position="147"/>
    </location>
</feature>
<dbReference type="EMBL" id="CP001707">
    <property type="protein sequence ID" value="ACV25785.1"/>
    <property type="molecule type" value="Genomic_DNA"/>
</dbReference>
<evidence type="ECO:0000313" key="2">
    <source>
        <dbReference type="EMBL" id="ACV25785.1"/>
    </source>
</evidence>
<dbReference type="STRING" id="523791.Kkor_0364"/>
<dbReference type="GO" id="GO:0016747">
    <property type="term" value="F:acyltransferase activity, transferring groups other than amino-acyl groups"/>
    <property type="evidence" value="ECO:0007669"/>
    <property type="project" value="InterPro"/>
</dbReference>
<dbReference type="InterPro" id="IPR016181">
    <property type="entry name" value="Acyl_CoA_acyltransferase"/>
</dbReference>
<dbReference type="InParanoid" id="C7R803"/>
<dbReference type="AlphaFoldDB" id="C7R803"/>